<evidence type="ECO:0000256" key="2">
    <source>
        <dbReference type="ARBA" id="ARBA00009874"/>
    </source>
</evidence>
<dbReference type="CDD" id="cd22884">
    <property type="entry name" value="TOM22"/>
    <property type="match status" value="1"/>
</dbReference>
<evidence type="ECO:0000256" key="10">
    <source>
        <dbReference type="ARBA" id="ARBA00023128"/>
    </source>
</evidence>
<comment type="similarity">
    <text evidence="2">Belongs to the Tom22 family.</text>
</comment>
<keyword evidence="9" id="KW-0811">Translocation</keyword>
<organism evidence="13 15">
    <name type="scientific">Adineta steineri</name>
    <dbReference type="NCBI Taxonomy" id="433720"/>
    <lineage>
        <taxon>Eukaryota</taxon>
        <taxon>Metazoa</taxon>
        <taxon>Spiralia</taxon>
        <taxon>Gnathifera</taxon>
        <taxon>Rotifera</taxon>
        <taxon>Eurotatoria</taxon>
        <taxon>Bdelloidea</taxon>
        <taxon>Adinetida</taxon>
        <taxon>Adinetidae</taxon>
        <taxon>Adineta</taxon>
    </lineage>
</organism>
<evidence type="ECO:0000313" key="14">
    <source>
        <dbReference type="EMBL" id="CAF3506876.1"/>
    </source>
</evidence>
<evidence type="ECO:0000256" key="9">
    <source>
        <dbReference type="ARBA" id="ARBA00023010"/>
    </source>
</evidence>
<dbReference type="Pfam" id="PF04281">
    <property type="entry name" value="Tom22"/>
    <property type="match status" value="1"/>
</dbReference>
<dbReference type="Proteomes" id="UP000663845">
    <property type="component" value="Unassembled WGS sequence"/>
</dbReference>
<comment type="caution">
    <text evidence="13">The sequence shown here is derived from an EMBL/GenBank/DDBJ whole genome shotgun (WGS) entry which is preliminary data.</text>
</comment>
<dbReference type="PANTHER" id="PTHR12504">
    <property type="entry name" value="MITOCHONDRIAL IMPORT RECEPTOR SUBUNIT TOM22"/>
    <property type="match status" value="1"/>
</dbReference>
<sequence>MSEEDLSALVTSIDENDIEIIPSNGYEINDELDFMPDHFTTDNRNIDTSDETIPPTIPNNLTREDSEEFEDETLIERLYGLTEMFPNWLHRLFQNSYQYSKYIGPFMKKSIWFCSSSFLVLILPILVQLEFSQVVDMEAAQTRQILLGPSAQIASNIGGIGLN</sequence>
<evidence type="ECO:0000256" key="6">
    <source>
        <dbReference type="ARBA" id="ARBA00022787"/>
    </source>
</evidence>
<accession>A0A814Z2V4</accession>
<keyword evidence="6" id="KW-1000">Mitochondrion outer membrane</keyword>
<keyword evidence="10" id="KW-0496">Mitochondrion</keyword>
<keyword evidence="11" id="KW-0472">Membrane</keyword>
<dbReference type="GO" id="GO:0006886">
    <property type="term" value="P:intracellular protein transport"/>
    <property type="evidence" value="ECO:0007669"/>
    <property type="project" value="InterPro"/>
</dbReference>
<evidence type="ECO:0000313" key="13">
    <source>
        <dbReference type="EMBL" id="CAF1236454.1"/>
    </source>
</evidence>
<protein>
    <recommendedName>
        <fullName evidence="3">Mitochondrial import receptor subunit TOM22 homolog</fullName>
    </recommendedName>
</protein>
<keyword evidence="5" id="KW-0812">Transmembrane</keyword>
<reference evidence="13" key="1">
    <citation type="submission" date="2021-02" db="EMBL/GenBank/DDBJ databases">
        <authorList>
            <person name="Nowell W R."/>
        </authorList>
    </citation>
    <scope>NUCLEOTIDE SEQUENCE</scope>
</reference>
<dbReference type="InterPro" id="IPR005683">
    <property type="entry name" value="Tom22"/>
</dbReference>
<keyword evidence="4" id="KW-0813">Transport</keyword>
<evidence type="ECO:0000313" key="15">
    <source>
        <dbReference type="Proteomes" id="UP000663845"/>
    </source>
</evidence>
<dbReference type="Proteomes" id="UP000663844">
    <property type="component" value="Unassembled WGS sequence"/>
</dbReference>
<gene>
    <name evidence="13" type="ORF">JYZ213_LOCUS28833</name>
    <name evidence="14" type="ORF">OXD698_LOCUS1644</name>
</gene>
<evidence type="ECO:0000256" key="1">
    <source>
        <dbReference type="ARBA" id="ARBA00004572"/>
    </source>
</evidence>
<keyword evidence="7" id="KW-0653">Protein transport</keyword>
<evidence type="ECO:0000256" key="5">
    <source>
        <dbReference type="ARBA" id="ARBA00022692"/>
    </source>
</evidence>
<proteinExistence type="inferred from homology"/>
<dbReference type="PANTHER" id="PTHR12504:SF0">
    <property type="entry name" value="MITOCHONDRIAL IMPORT RECEPTOR SUBUNIT TOM22 HOMOLOG"/>
    <property type="match status" value="1"/>
</dbReference>
<keyword evidence="8" id="KW-1133">Transmembrane helix</keyword>
<evidence type="ECO:0000256" key="8">
    <source>
        <dbReference type="ARBA" id="ARBA00022989"/>
    </source>
</evidence>
<dbReference type="EMBL" id="CAJOAZ010000049">
    <property type="protein sequence ID" value="CAF3506876.1"/>
    <property type="molecule type" value="Genomic_DNA"/>
</dbReference>
<dbReference type="EMBL" id="CAJNOG010000427">
    <property type="protein sequence ID" value="CAF1236454.1"/>
    <property type="molecule type" value="Genomic_DNA"/>
</dbReference>
<keyword evidence="12" id="KW-0675">Receptor</keyword>
<name>A0A814Z2V4_9BILA</name>
<evidence type="ECO:0000256" key="3">
    <source>
        <dbReference type="ARBA" id="ARBA00016229"/>
    </source>
</evidence>
<comment type="subcellular location">
    <subcellularLocation>
        <location evidence="1">Mitochondrion outer membrane</location>
        <topology evidence="1">Single-pass membrane protein</topology>
    </subcellularLocation>
</comment>
<evidence type="ECO:0000256" key="12">
    <source>
        <dbReference type="ARBA" id="ARBA00023170"/>
    </source>
</evidence>
<evidence type="ECO:0000256" key="11">
    <source>
        <dbReference type="ARBA" id="ARBA00023136"/>
    </source>
</evidence>
<evidence type="ECO:0000256" key="7">
    <source>
        <dbReference type="ARBA" id="ARBA00022927"/>
    </source>
</evidence>
<dbReference type="GO" id="GO:0005741">
    <property type="term" value="C:mitochondrial outer membrane"/>
    <property type="evidence" value="ECO:0007669"/>
    <property type="project" value="UniProtKB-SubCell"/>
</dbReference>
<dbReference type="AlphaFoldDB" id="A0A814Z2V4"/>
<evidence type="ECO:0000256" key="4">
    <source>
        <dbReference type="ARBA" id="ARBA00022448"/>
    </source>
</evidence>